<dbReference type="EMBL" id="JAATIS010004753">
    <property type="protein sequence ID" value="KAG2460762.1"/>
    <property type="molecule type" value="Genomic_DNA"/>
</dbReference>
<evidence type="ECO:0000256" key="2">
    <source>
        <dbReference type="ARBA" id="ARBA00022692"/>
    </source>
</evidence>
<dbReference type="PANTHER" id="PTHR15191:SF14">
    <property type="entry name" value="PITUITARY TUMOR-TRANSFORMING GENE 1 PROTEIN-INTERACTING PROTEIN"/>
    <property type="match status" value="1"/>
</dbReference>
<dbReference type="GO" id="GO:0005634">
    <property type="term" value="C:nucleus"/>
    <property type="evidence" value="ECO:0007669"/>
    <property type="project" value="TreeGrafter"/>
</dbReference>
<keyword evidence="3" id="KW-0732">Signal</keyword>
<gene>
    <name evidence="7" type="primary">Pttg1ip</name>
    <name evidence="7" type="ORF">GTO96_0011102</name>
</gene>
<organism evidence="7 8">
    <name type="scientific">Polypterus senegalus</name>
    <name type="common">Senegal bichir</name>
    <dbReference type="NCBI Taxonomy" id="55291"/>
    <lineage>
        <taxon>Eukaryota</taxon>
        <taxon>Metazoa</taxon>
        <taxon>Chordata</taxon>
        <taxon>Craniata</taxon>
        <taxon>Vertebrata</taxon>
        <taxon>Euteleostomi</taxon>
        <taxon>Actinopterygii</taxon>
        <taxon>Polypteriformes</taxon>
        <taxon>Polypteridae</taxon>
        <taxon>Polypterus</taxon>
    </lineage>
</organism>
<evidence type="ECO:0000256" key="5">
    <source>
        <dbReference type="ARBA" id="ARBA00023136"/>
    </source>
</evidence>
<keyword evidence="2 6" id="KW-0812">Transmembrane</keyword>
<dbReference type="GO" id="GO:0016020">
    <property type="term" value="C:membrane"/>
    <property type="evidence" value="ECO:0007669"/>
    <property type="project" value="UniProtKB-SubCell"/>
</dbReference>
<reference evidence="7 8" key="1">
    <citation type="journal article" date="2021" name="Cell">
        <title>Tracing the genetic footprints of vertebrate landing in non-teleost ray-finned fishes.</title>
        <authorList>
            <person name="Bi X."/>
            <person name="Wang K."/>
            <person name="Yang L."/>
            <person name="Pan H."/>
            <person name="Jiang H."/>
            <person name="Wei Q."/>
            <person name="Fang M."/>
            <person name="Yu H."/>
            <person name="Zhu C."/>
            <person name="Cai Y."/>
            <person name="He Y."/>
            <person name="Gan X."/>
            <person name="Zeng H."/>
            <person name="Yu D."/>
            <person name="Zhu Y."/>
            <person name="Jiang H."/>
            <person name="Qiu Q."/>
            <person name="Yang H."/>
            <person name="Zhang Y.E."/>
            <person name="Wang W."/>
            <person name="Zhu M."/>
            <person name="He S."/>
            <person name="Zhang G."/>
        </authorList>
    </citation>
    <scope>NUCLEOTIDE SEQUENCE [LARGE SCALE GENOMIC DNA]</scope>
    <source>
        <strain evidence="7">Bchr_013</strain>
    </source>
</reference>
<dbReference type="InterPro" id="IPR052304">
    <property type="entry name" value="PTTG1IP"/>
</dbReference>
<comment type="subcellular location">
    <subcellularLocation>
        <location evidence="1">Membrane</location>
        <topology evidence="1">Single-pass type I membrane protein</topology>
    </subcellularLocation>
</comment>
<evidence type="ECO:0000256" key="4">
    <source>
        <dbReference type="ARBA" id="ARBA00022989"/>
    </source>
</evidence>
<feature type="transmembrane region" description="Helical" evidence="6">
    <location>
        <begin position="165"/>
        <end position="189"/>
    </location>
</feature>
<feature type="non-terminal residue" evidence="7">
    <location>
        <position position="232"/>
    </location>
</feature>
<name>A0A8X7X2P6_POLSE</name>
<evidence type="ECO:0000256" key="3">
    <source>
        <dbReference type="ARBA" id="ARBA00022729"/>
    </source>
</evidence>
<accession>A0A8X7X2P6</accession>
<keyword evidence="5 6" id="KW-0472">Membrane</keyword>
<evidence type="ECO:0000256" key="6">
    <source>
        <dbReference type="SAM" id="Phobius"/>
    </source>
</evidence>
<keyword evidence="4 6" id="KW-1133">Transmembrane helix</keyword>
<dbReference type="Proteomes" id="UP000886611">
    <property type="component" value="Unassembled WGS sequence"/>
</dbReference>
<sequence>MAAPLSCSSTTVSNRASWELEFFDSTLLDTVGASRGAVGPRAARHHSRSQSREEERQSLLEKEWRTSLDGCMKTMWKQMASKIVFVLIMALVNPGGSDPRASQVELHCSAFNNVSCEECVRNPSCLWCASSLYCIYYPVKTIFLPSSVCKLQDARWGVCWVNFQVLTISFSVLSVMVLLAVIVCCCSYARRQKLRRSRERRGDRERIIQRNERRDNLRMKRHEIRKKHSFFK</sequence>
<evidence type="ECO:0000313" key="7">
    <source>
        <dbReference type="EMBL" id="KAG2460762.1"/>
    </source>
</evidence>
<dbReference type="GO" id="GO:0005737">
    <property type="term" value="C:cytoplasm"/>
    <property type="evidence" value="ECO:0007669"/>
    <property type="project" value="TreeGrafter"/>
</dbReference>
<protein>
    <submittedName>
        <fullName evidence="7">PTTG protein</fullName>
    </submittedName>
</protein>
<comment type="caution">
    <text evidence="7">The sequence shown here is derived from an EMBL/GenBank/DDBJ whole genome shotgun (WGS) entry which is preliminary data.</text>
</comment>
<proteinExistence type="predicted"/>
<dbReference type="AlphaFoldDB" id="A0A8X7X2P6"/>
<keyword evidence="8" id="KW-1185">Reference proteome</keyword>
<dbReference type="GO" id="GO:0006606">
    <property type="term" value="P:protein import into nucleus"/>
    <property type="evidence" value="ECO:0007669"/>
    <property type="project" value="TreeGrafter"/>
</dbReference>
<feature type="non-terminal residue" evidence="7">
    <location>
        <position position="1"/>
    </location>
</feature>
<evidence type="ECO:0000313" key="8">
    <source>
        <dbReference type="Proteomes" id="UP000886611"/>
    </source>
</evidence>
<dbReference type="PANTHER" id="PTHR15191">
    <property type="entry name" value="PROTEIN CBG20567"/>
    <property type="match status" value="1"/>
</dbReference>
<evidence type="ECO:0000256" key="1">
    <source>
        <dbReference type="ARBA" id="ARBA00004479"/>
    </source>
</evidence>